<sequence>MRVLVTGAAGYLGRAVVSALAEAGHDAVAMVRAERPNIVHANEVRVADLLDPITLRRAVDGVDAVCHLAGLTRVRESMTDPLRYFGVNTVGTIALLDAMATAEVPRLVFASTGAIYGDVTGRPITEDLPDNPPHPYASSKLAAESAVEAHDGATVVLRLLNVAGGRDPDPTRLIPRVLSAAARNEPLEVNGDGTTVRDYVHVADAANAFVAGLEHLPPPGVTERYVIGSGRGTSVRQVVAAVEKVSGRRMALTHRPAVPEPNSLVGHPAKAMKQLCWVPRYSEIEAIVGQMWHVDSR</sequence>
<dbReference type="SUPFAM" id="SSF51735">
    <property type="entry name" value="NAD(P)-binding Rossmann-fold domains"/>
    <property type="match status" value="1"/>
</dbReference>
<evidence type="ECO:0000256" key="1">
    <source>
        <dbReference type="ARBA" id="ARBA00004947"/>
    </source>
</evidence>
<evidence type="ECO:0000256" key="3">
    <source>
        <dbReference type="ARBA" id="ARBA00018569"/>
    </source>
</evidence>
<evidence type="ECO:0000259" key="6">
    <source>
        <dbReference type="Pfam" id="PF01370"/>
    </source>
</evidence>
<feature type="domain" description="NAD-dependent epimerase/dehydratase" evidence="6">
    <location>
        <begin position="3"/>
        <end position="228"/>
    </location>
</feature>
<dbReference type="Proteomes" id="UP001432062">
    <property type="component" value="Chromosome"/>
</dbReference>
<reference evidence="7" key="1">
    <citation type="submission" date="2022-10" db="EMBL/GenBank/DDBJ databases">
        <title>The complete genomes of actinobacterial strains from the NBC collection.</title>
        <authorList>
            <person name="Joergensen T.S."/>
            <person name="Alvarez Arevalo M."/>
            <person name="Sterndorff E.B."/>
            <person name="Faurdal D."/>
            <person name="Vuksanovic O."/>
            <person name="Mourched A.-S."/>
            <person name="Charusanti P."/>
            <person name="Shaw S."/>
            <person name="Blin K."/>
            <person name="Weber T."/>
        </authorList>
    </citation>
    <scope>NUCLEOTIDE SEQUENCE</scope>
    <source>
        <strain evidence="7">NBC_01482</strain>
    </source>
</reference>
<evidence type="ECO:0000256" key="5">
    <source>
        <dbReference type="ARBA" id="ARBA00033067"/>
    </source>
</evidence>
<protein>
    <recommendedName>
        <fullName evidence="3">UDP-glucose 4-epimerase</fullName>
    </recommendedName>
    <alternativeName>
        <fullName evidence="5">Galactowaldenase</fullName>
    </alternativeName>
    <alternativeName>
        <fullName evidence="4">UDP-galactose 4-epimerase</fullName>
    </alternativeName>
</protein>
<dbReference type="PANTHER" id="PTHR43725">
    <property type="entry name" value="UDP-GLUCOSE 4-EPIMERASE"/>
    <property type="match status" value="1"/>
</dbReference>
<proteinExistence type="inferred from homology"/>
<comment type="similarity">
    <text evidence="2">Belongs to the NAD(P)-dependent epimerase/dehydratase family.</text>
</comment>
<dbReference type="InterPro" id="IPR001509">
    <property type="entry name" value="Epimerase_deHydtase"/>
</dbReference>
<dbReference type="Gene3D" id="3.90.25.10">
    <property type="entry name" value="UDP-galactose 4-epimerase, domain 1"/>
    <property type="match status" value="1"/>
</dbReference>
<keyword evidence="8" id="KW-1185">Reference proteome</keyword>
<evidence type="ECO:0000313" key="7">
    <source>
        <dbReference type="EMBL" id="WUV49146.1"/>
    </source>
</evidence>
<accession>A0ABZ1Z527</accession>
<dbReference type="Pfam" id="PF01370">
    <property type="entry name" value="Epimerase"/>
    <property type="match status" value="1"/>
</dbReference>
<evidence type="ECO:0000313" key="8">
    <source>
        <dbReference type="Proteomes" id="UP001432062"/>
    </source>
</evidence>
<dbReference type="Gene3D" id="3.40.50.720">
    <property type="entry name" value="NAD(P)-binding Rossmann-like Domain"/>
    <property type="match status" value="1"/>
</dbReference>
<name>A0ABZ1Z527_9NOCA</name>
<dbReference type="EMBL" id="CP109441">
    <property type="protein sequence ID" value="WUV49146.1"/>
    <property type="molecule type" value="Genomic_DNA"/>
</dbReference>
<evidence type="ECO:0000256" key="2">
    <source>
        <dbReference type="ARBA" id="ARBA00007637"/>
    </source>
</evidence>
<dbReference type="PANTHER" id="PTHR43725:SF53">
    <property type="entry name" value="UDP-ARABINOSE 4-EPIMERASE 1"/>
    <property type="match status" value="1"/>
</dbReference>
<dbReference type="RefSeq" id="WP_329413613.1">
    <property type="nucleotide sequence ID" value="NZ_CP109441.1"/>
</dbReference>
<gene>
    <name evidence="7" type="ORF">OG563_13650</name>
</gene>
<evidence type="ECO:0000256" key="4">
    <source>
        <dbReference type="ARBA" id="ARBA00031367"/>
    </source>
</evidence>
<organism evidence="7 8">
    <name type="scientific">Nocardia vinacea</name>
    <dbReference type="NCBI Taxonomy" id="96468"/>
    <lineage>
        <taxon>Bacteria</taxon>
        <taxon>Bacillati</taxon>
        <taxon>Actinomycetota</taxon>
        <taxon>Actinomycetes</taxon>
        <taxon>Mycobacteriales</taxon>
        <taxon>Nocardiaceae</taxon>
        <taxon>Nocardia</taxon>
    </lineage>
</organism>
<comment type="pathway">
    <text evidence="1">Carbohydrate metabolism; galactose metabolism.</text>
</comment>
<dbReference type="InterPro" id="IPR036291">
    <property type="entry name" value="NAD(P)-bd_dom_sf"/>
</dbReference>